<dbReference type="FunFam" id="3.30.300.30:FF:000015">
    <property type="entry name" value="Nonribosomal peptide synthase SidD"/>
    <property type="match status" value="1"/>
</dbReference>
<evidence type="ECO:0000256" key="6">
    <source>
        <dbReference type="SAM" id="MobiDB-lite"/>
    </source>
</evidence>
<dbReference type="SUPFAM" id="SSF56801">
    <property type="entry name" value="Acetyl-CoA synthetase-like"/>
    <property type="match status" value="1"/>
</dbReference>
<dbReference type="Gene3D" id="1.10.1200.10">
    <property type="entry name" value="ACP-like"/>
    <property type="match status" value="1"/>
</dbReference>
<gene>
    <name evidence="8" type="ORF">PTT_14369</name>
</gene>
<feature type="region of interest" description="Disordered" evidence="6">
    <location>
        <begin position="1378"/>
        <end position="1398"/>
    </location>
</feature>
<dbReference type="InterPro" id="IPR009081">
    <property type="entry name" value="PP-bd_ACP"/>
</dbReference>
<dbReference type="Gene3D" id="3.30.559.30">
    <property type="entry name" value="Nonribosomal peptide synthetase, condensation domain"/>
    <property type="match status" value="2"/>
</dbReference>
<protein>
    <recommendedName>
        <fullName evidence="7">Carrier domain-containing protein</fullName>
    </recommendedName>
</protein>
<evidence type="ECO:0000256" key="5">
    <source>
        <dbReference type="ARBA" id="ARBA00029454"/>
    </source>
</evidence>
<dbReference type="GO" id="GO:0016874">
    <property type="term" value="F:ligase activity"/>
    <property type="evidence" value="ECO:0007669"/>
    <property type="project" value="UniProtKB-KW"/>
</dbReference>
<organism evidence="9">
    <name type="scientific">Pyrenophora teres f. teres (strain 0-1)</name>
    <name type="common">Barley net blotch fungus</name>
    <name type="synonym">Drechslera teres f. teres</name>
    <dbReference type="NCBI Taxonomy" id="861557"/>
    <lineage>
        <taxon>Eukaryota</taxon>
        <taxon>Fungi</taxon>
        <taxon>Dikarya</taxon>
        <taxon>Ascomycota</taxon>
        <taxon>Pezizomycotina</taxon>
        <taxon>Dothideomycetes</taxon>
        <taxon>Pleosporomycetidae</taxon>
        <taxon>Pleosporales</taxon>
        <taxon>Pleosporineae</taxon>
        <taxon>Pleosporaceae</taxon>
        <taxon>Pyrenophora</taxon>
    </lineage>
</organism>
<keyword evidence="2" id="KW-0596">Phosphopantetheine</keyword>
<dbReference type="InterPro" id="IPR010071">
    <property type="entry name" value="AA_adenyl_dom"/>
</dbReference>
<evidence type="ECO:0000313" key="9">
    <source>
        <dbReference type="Proteomes" id="UP000001067"/>
    </source>
</evidence>
<reference evidence="8 9" key="1">
    <citation type="journal article" date="2010" name="Genome Biol.">
        <title>A first genome assembly of the barley fungal pathogen Pyrenophora teres f. teres.</title>
        <authorList>
            <person name="Ellwood S.R."/>
            <person name="Liu Z."/>
            <person name="Syme R.A."/>
            <person name="Lai Z."/>
            <person name="Hane J.K."/>
            <person name="Keiper F."/>
            <person name="Moffat C.S."/>
            <person name="Oliver R.P."/>
            <person name="Friesen T.L."/>
        </authorList>
    </citation>
    <scope>NUCLEOTIDE SEQUENCE [LARGE SCALE GENOMIC DNA]</scope>
    <source>
        <strain evidence="8 9">0-1</strain>
    </source>
</reference>
<dbReference type="Pfam" id="PF00668">
    <property type="entry name" value="Condensation"/>
    <property type="match status" value="2"/>
</dbReference>
<dbReference type="InterPro" id="IPR023213">
    <property type="entry name" value="CAT-like_dom_sf"/>
</dbReference>
<dbReference type="NCBIfam" id="TIGR01733">
    <property type="entry name" value="AA-adenyl-dom"/>
    <property type="match status" value="1"/>
</dbReference>
<dbReference type="Pfam" id="PF00550">
    <property type="entry name" value="PP-binding"/>
    <property type="match status" value="1"/>
</dbReference>
<dbReference type="FunFam" id="3.40.50.12780:FF:000014">
    <property type="entry name" value="Nonribosomal peptide synthetase 1"/>
    <property type="match status" value="1"/>
</dbReference>
<name>E3RY22_PYRTT</name>
<dbReference type="EMBL" id="GL535771">
    <property type="protein sequence ID" value="EFQ89377.1"/>
    <property type="molecule type" value="Genomic_DNA"/>
</dbReference>
<keyword evidence="4" id="KW-0436">Ligase</keyword>
<evidence type="ECO:0000256" key="1">
    <source>
        <dbReference type="ARBA" id="ARBA00004685"/>
    </source>
</evidence>
<dbReference type="CDD" id="cd05918">
    <property type="entry name" value="A_NRPS_SidN3_like"/>
    <property type="match status" value="1"/>
</dbReference>
<dbReference type="SUPFAM" id="SSF52777">
    <property type="entry name" value="CoA-dependent acyltransferases"/>
    <property type="match status" value="4"/>
</dbReference>
<dbReference type="InterPro" id="IPR000873">
    <property type="entry name" value="AMP-dep_synth/lig_dom"/>
</dbReference>
<dbReference type="FunFam" id="3.40.50.980:FF:000001">
    <property type="entry name" value="Non-ribosomal peptide synthetase"/>
    <property type="match status" value="1"/>
</dbReference>
<comment type="similarity">
    <text evidence="5">Belongs to the NRP synthetase family.</text>
</comment>
<dbReference type="InterPro" id="IPR036736">
    <property type="entry name" value="ACP-like_sf"/>
</dbReference>
<dbReference type="FunFam" id="3.30.559.30:FF:000002">
    <property type="entry name" value="Nonribosomal peptide synthase Pes1"/>
    <property type="match status" value="1"/>
</dbReference>
<dbReference type="InterPro" id="IPR020845">
    <property type="entry name" value="AMP-binding_CS"/>
</dbReference>
<dbReference type="Gene3D" id="3.30.559.10">
    <property type="entry name" value="Chloramphenicol acetyltransferase-like domain"/>
    <property type="match status" value="2"/>
</dbReference>
<dbReference type="eggNOG" id="KOG1178">
    <property type="taxonomic scope" value="Eukaryota"/>
</dbReference>
<feature type="compositionally biased region" description="Polar residues" evidence="6">
    <location>
        <begin position="1378"/>
        <end position="1394"/>
    </location>
</feature>
<evidence type="ECO:0000256" key="3">
    <source>
        <dbReference type="ARBA" id="ARBA00022553"/>
    </source>
</evidence>
<keyword evidence="9" id="KW-1185">Reference proteome</keyword>
<feature type="domain" description="Carrier" evidence="7">
    <location>
        <begin position="1391"/>
        <end position="1431"/>
    </location>
</feature>
<dbReference type="Proteomes" id="UP000001067">
    <property type="component" value="Unassembled WGS sequence"/>
</dbReference>
<dbReference type="InterPro" id="IPR045851">
    <property type="entry name" value="AMP-bd_C_sf"/>
</dbReference>
<evidence type="ECO:0000313" key="8">
    <source>
        <dbReference type="EMBL" id="EFQ89377.1"/>
    </source>
</evidence>
<dbReference type="PROSITE" id="PS00455">
    <property type="entry name" value="AMP_BINDING"/>
    <property type="match status" value="1"/>
</dbReference>
<evidence type="ECO:0000256" key="2">
    <source>
        <dbReference type="ARBA" id="ARBA00022450"/>
    </source>
</evidence>
<dbReference type="PANTHER" id="PTHR45398">
    <property type="match status" value="1"/>
</dbReference>
<dbReference type="CDD" id="cd19542">
    <property type="entry name" value="CT_NRPS-like"/>
    <property type="match status" value="1"/>
</dbReference>
<dbReference type="Gene3D" id="3.30.300.30">
    <property type="match status" value="1"/>
</dbReference>
<sequence length="1431" mass="158424">MLRARFQRPTGGRWRQYISEHDSSSLIVKHIHTRDTAEIVEALRQSRGSLDIERGPVLAAVLCDAGERQSLFVAIHHLVVDLVSWRVLLEELEDLLLGQTLPPALSTPFQAWHAAQAKYIEEHVPPSAVAQVELDPDQLSYWGVSPDDVLSSYAISEGFVLDRKTTSTLLGSCNDAFSTRPLELMVAALSYSFATIFSDRKPAAIFNEIHGREAWDSSIDLTRTVGWFTSMCPVQGANGAGLLDAIRETKDCMRSFQDNGWSYFASQFASASAADAFASLFPVEVLFNYQGLYQQLERKDSLFKNLPMPDSCEPASAALCPRFALFDVSLVVEQGCAKVSFVSDSRARHQDRIKKWIQKYMATLVDMSALLPHRSTEWTLSDLPLSFSCYIDLDRFRHKTLPGLEVRPEDVEDVFPCTPMQEGILTSQAKDLGAYWVCFIYEVIPNQETSISLARLQQAWKGVVHRHSLLRTLLVDNVPGSTGTTNVVLKGPQPSISVFSSEGTATIELFRSRYNPATQRHMGQLQHYLSICQLNNGKVYLCLDINHAIIDAHSRGILMQDFQKAYDADLDPHSALFCDFASYTKQQSQEEAGRYWAEYLDGVEPCHFPSLGDSGDARDTSRTVEVPGINAIAILAFCRVWEITPATIIQTAWALVLSRYTNSVTPCFGNLSSGRDLPIHNINDIFGPLIAMLPCQVHLHEQLTVLEALRTVQRDYASSLPYQTFPLANMHSLLKLGTSALFNTALSLQRIDNTEFQIASAITLKLDEGLDPTEYDIMVNAGYSRDAIEIGMTFRAGCVDLIQAIRLAGSFSQAMKAIIGEPNSYIHTLEILTYDERETIWARNADVPPSIERCVYDLFMEQANARPDAPAICAWDGEMSYGELDALSTRLASHLVQLGVQCGDVVPLCFEKSMWTVVAMLAILKAGGAFVPLDPDHPASRHEEIFKQTSAQIVLTSSQHATLFASSGRHQVTVSKATTSRLDPVIRSTHSLVKPTEAAYIMFTSGSTGVPKGVVLEHRAVVTSCLGHGQAFGITTLSRVLQFTSYTFDFCIAEIVTTLLYGGCICVPSDRYRHNDLAKAINAMDVNWALLTPSVARMLDPGIVQSLKILVLGGEQVNSTDWDRWPRSVQLINGYGPTECCIVCTGYTSEQEFISGTIGSPIASVGWVVDPENHNRLAPLGSIGELLVEGPILARGYLNDAEKTAASFVDDPAWLLEGYKGHTGRQGRLYKTGDLVRYDTDGNLVCLGRKDSQVKVRGQRVELGEVEHHVRECLPEVKQLAVEVVLPSGQKDHAMLAAFVQLDKGTHNALLKEKAGGDDWIAQVVFLTRVEEELAKRLPEHMVPTVFFSLLQFPTTTSGKTDRKRLQEMGASFTAQQLAEMRTSSQGPKRQPSTEAERTMQRLWARVLGIELNGIGLDDSFFRLGGDSIRR</sequence>
<proteinExistence type="inferred from homology"/>
<comment type="pathway">
    <text evidence="1">Mycotoxin biosynthesis.</text>
</comment>
<keyword evidence="3" id="KW-0597">Phosphoprotein</keyword>
<evidence type="ECO:0000259" key="7">
    <source>
        <dbReference type="PROSITE" id="PS50075"/>
    </source>
</evidence>
<dbReference type="Gene3D" id="3.40.50.12780">
    <property type="entry name" value="N-terminal domain of ligase-like"/>
    <property type="match status" value="1"/>
</dbReference>
<dbReference type="HOGENOM" id="CLU_252442_0_0_1"/>
<dbReference type="PANTHER" id="PTHR45398:SF1">
    <property type="entry name" value="ENZYME, PUTATIVE (JCVI)-RELATED"/>
    <property type="match status" value="1"/>
</dbReference>
<dbReference type="InterPro" id="IPR001242">
    <property type="entry name" value="Condensation_dom"/>
</dbReference>
<dbReference type="KEGG" id="pte:PTT_14369"/>
<dbReference type="InterPro" id="IPR042099">
    <property type="entry name" value="ANL_N_sf"/>
</dbReference>
<dbReference type="PROSITE" id="PS50075">
    <property type="entry name" value="CARRIER"/>
    <property type="match status" value="1"/>
</dbReference>
<dbReference type="Pfam" id="PF00501">
    <property type="entry name" value="AMP-binding"/>
    <property type="match status" value="1"/>
</dbReference>
<accession>E3RY22</accession>
<evidence type="ECO:0000256" key="4">
    <source>
        <dbReference type="ARBA" id="ARBA00022598"/>
    </source>
</evidence>
<dbReference type="STRING" id="861557.E3RY22"/>
<dbReference type="OrthoDB" id="416786at2759"/>